<keyword evidence="3" id="KW-1185">Reference proteome</keyword>
<evidence type="ECO:0000313" key="3">
    <source>
        <dbReference type="Proteomes" id="UP000823674"/>
    </source>
</evidence>
<gene>
    <name evidence="1" type="primary">A10g503290.1_BraROA</name>
    <name evidence="2" type="synonym">A10g504650.1_BraROA</name>
    <name evidence="1" type="ORF">IGI04_040155</name>
    <name evidence="2" type="ORF">IGI04_040487</name>
</gene>
<evidence type="ECO:0000313" key="2">
    <source>
        <dbReference type="EMBL" id="KAG5375891.1"/>
    </source>
</evidence>
<name>A0ABQ7KMV5_BRACM</name>
<comment type="caution">
    <text evidence="1">The sequence shown here is derived from an EMBL/GenBank/DDBJ whole genome shotgun (WGS) entry which is preliminary data.</text>
</comment>
<protein>
    <submittedName>
        <fullName evidence="1">Uncharacterized protein</fullName>
    </submittedName>
</protein>
<accession>A0ABQ7KMV5</accession>
<dbReference type="EMBL" id="JADBGQ010000010">
    <property type="protein sequence ID" value="KAG5375559.1"/>
    <property type="molecule type" value="Genomic_DNA"/>
</dbReference>
<dbReference type="Proteomes" id="UP000823674">
    <property type="component" value="Chromosome A10"/>
</dbReference>
<reference evidence="1 3" key="1">
    <citation type="submission" date="2021-03" db="EMBL/GenBank/DDBJ databases">
        <authorList>
            <person name="King G.J."/>
            <person name="Bancroft I."/>
            <person name="Baten A."/>
            <person name="Bloomfield J."/>
            <person name="Borpatragohain P."/>
            <person name="He Z."/>
            <person name="Irish N."/>
            <person name="Irwin J."/>
            <person name="Liu K."/>
            <person name="Mauleon R.P."/>
            <person name="Moore J."/>
            <person name="Morris R."/>
            <person name="Ostergaard L."/>
            <person name="Wang B."/>
            <person name="Wells R."/>
        </authorList>
    </citation>
    <scope>NUCLEOTIDE SEQUENCE [LARGE SCALE GENOMIC DNA]</scope>
    <source>
        <strain evidence="1">R-o-18</strain>
        <tissue evidence="1">Leaf</tissue>
    </source>
</reference>
<evidence type="ECO:0000313" key="1">
    <source>
        <dbReference type="EMBL" id="KAG5375559.1"/>
    </source>
</evidence>
<organism evidence="1 3">
    <name type="scientific">Brassica rapa subsp. trilocularis</name>
    <dbReference type="NCBI Taxonomy" id="1813537"/>
    <lineage>
        <taxon>Eukaryota</taxon>
        <taxon>Viridiplantae</taxon>
        <taxon>Streptophyta</taxon>
        <taxon>Embryophyta</taxon>
        <taxon>Tracheophyta</taxon>
        <taxon>Spermatophyta</taxon>
        <taxon>Magnoliopsida</taxon>
        <taxon>eudicotyledons</taxon>
        <taxon>Gunneridae</taxon>
        <taxon>Pentapetalae</taxon>
        <taxon>rosids</taxon>
        <taxon>malvids</taxon>
        <taxon>Brassicales</taxon>
        <taxon>Brassicaceae</taxon>
        <taxon>Brassiceae</taxon>
        <taxon>Brassica</taxon>
    </lineage>
</organism>
<proteinExistence type="predicted"/>
<dbReference type="EMBL" id="JADBGQ010000010">
    <property type="protein sequence ID" value="KAG5375891.1"/>
    <property type="molecule type" value="Genomic_DNA"/>
</dbReference>
<sequence>MAATTVDISAPEVEFFGLTSTGVWRYLETMKTILEHESEQVKGAIDFIGLIITRHFTVKDKSSSLKQDLHVFNIDKAVELIGVPWIPKVPEFESAPHQISTARGHRSFYILSLENGLPIFFFTSTFQQKELSDQETTTSKVAPSSGTDFVTDHEPLFVSSYLSTESQVAPAASPSLITSTTILADVLSAPAATTTPIVETVPSNNINMEVQKTSVVDPVTPTPSANAFESPSCFSVLSDMDEAEIESMGSLSLTRGGRETKPPIKYLDLEWKTAQGRGKHGPCGRGSKR</sequence>